<evidence type="ECO:0000256" key="6">
    <source>
        <dbReference type="ARBA" id="ARBA00022801"/>
    </source>
</evidence>
<dbReference type="Gene3D" id="4.10.60.10">
    <property type="entry name" value="Zinc finger, CCHC-type"/>
    <property type="match status" value="1"/>
</dbReference>
<dbReference type="EC" id="2.7.7.49" evidence="1"/>
<evidence type="ECO:0000256" key="1">
    <source>
        <dbReference type="ARBA" id="ARBA00012493"/>
    </source>
</evidence>
<sequence length="1244" mass="141998">METVAGIVPRSKLRGSTIKEKVPPAGSDVYTEAIKLLDAHFAPFSNIPYDRYVFRQIKQAEDETVEKFVSRLREQGRLCDYGNALDLRITEQVFDNSVSDELREVIIKKKLISVEEIVQEARILETVHRNKEDMKKNAVPVDQSNVNIIKKGTKKDKCFRCGNIGHFANDKCCPAKNKVCDSCKLVGHFRKMCKTKPESRKAKEKKGKKVWQIQDSDDEGGARAGCSSSSEDSDDDVQQIYATGSKHELVTCHIGGVKLDWIVDTGAHVNVISRKTWRYLKENGLKFEALHKPRKYLSVYGDGKLKVYKTFSANIATRSNSVFHEVYVVDSETGANLLCKNTSLELKILEIHGELFCVPEKEELKVGKMKNVQVKIQINEDVVPIQQPCRRLPIPLQSVVEEKLNDLLKQDIIEPAPLKITWASPLVVTPKDGGKSVRLCVDMRMANKAIILERHPLPTFEEIMPHLDGCKYFSKIDLVKAFHQIELEPASRELTTFVTPTAYYRYKRLMFGMNCSAEIFQREIERVLKGIKGVRVFIDDILVYAKTKAEHDARVELVLKRLQEHGLTINRGKCEFGKTSVDFMGHTLSEQGILPKNDKISAVQSFRHPQNATEMHSFLGLVNYVGKFIPNLSEMSTTLRQMAVKGAKFEWTKERLRCFEKIKAALVNPKHLGYFSPRNRTLLITDASDNGLGAVLVQIIHNDARVISYASKSLTKTERKYSTLDKEALAIAWAAERFQMYLTGMEFTVITDHKPLVGIFNEKSTPNKRQERWVLRMQHFRYQIVHVPGKTNIADPLSRLPKELKCRTFDKAAETALSAIVEVNKPTAITMDEIMLYSREDAELQSVKKALHDDQWQGDLKRYAVFKDKLRETVLKLAHIGHPGREKMKRRMRIAVWWPGMDGDAEKACRECFECQLVAPFEKPEPMCIRDLPVAPWVHLAGDFLGPLPDNSYLFVLIDLYSRYVLAEPMTRTTPGDVIRFLKSIFTRMGLPLVLTFDNARNFASQEMKDYCFDNGIKLTHTTPYYPSANGEVERQNRSILKVLKISKQQNADWKAGLQEYLYMYSVTPHSVTGVAPAELMFGRRFRDLIPHFPLQALDDSELRDRDRTVKYQAKTYRDEKVGAKESLVSVGDEVLMKNVLPQNKLTSKFLPTPAKVIDRRGNSVTLETQDGQTYKRNTSHVKRLVRPPTMDNDIEPESTSSAPRDDENTPATAEKDFAFQPVRSARPNRQITRPKRYDDYHLD</sequence>
<reference evidence="12" key="1">
    <citation type="journal article" date="2015" name="Proc. Natl. Acad. Sci. U.S.A.">
        <title>Genome sequence of the Asian Tiger mosquito, Aedes albopictus, reveals insights into its biology, genetics, and evolution.</title>
        <authorList>
            <person name="Chen X.G."/>
            <person name="Jiang X."/>
            <person name="Gu J."/>
            <person name="Xu M."/>
            <person name="Wu Y."/>
            <person name="Deng Y."/>
            <person name="Zhang C."/>
            <person name="Bonizzoni M."/>
            <person name="Dermauw W."/>
            <person name="Vontas J."/>
            <person name="Armbruster P."/>
            <person name="Huang X."/>
            <person name="Yang Y."/>
            <person name="Zhang H."/>
            <person name="He W."/>
            <person name="Peng H."/>
            <person name="Liu Y."/>
            <person name="Wu K."/>
            <person name="Chen J."/>
            <person name="Lirakis M."/>
            <person name="Topalis P."/>
            <person name="Van Leeuwen T."/>
            <person name="Hall A.B."/>
            <person name="Jiang X."/>
            <person name="Thorpe C."/>
            <person name="Mueller R.L."/>
            <person name="Sun C."/>
            <person name="Waterhouse R.M."/>
            <person name="Yan G."/>
            <person name="Tu Z.J."/>
            <person name="Fang X."/>
            <person name="James A.A."/>
        </authorList>
    </citation>
    <scope>NUCLEOTIDE SEQUENCE [LARGE SCALE GENOMIC DNA]</scope>
    <source>
        <strain evidence="12">Foshan</strain>
    </source>
</reference>
<evidence type="ECO:0000256" key="5">
    <source>
        <dbReference type="ARBA" id="ARBA00022759"/>
    </source>
</evidence>
<reference evidence="11" key="2">
    <citation type="submission" date="2025-05" db="UniProtKB">
        <authorList>
            <consortium name="EnsemblMetazoa"/>
        </authorList>
    </citation>
    <scope>IDENTIFICATION</scope>
    <source>
        <strain evidence="11">Foshan</strain>
    </source>
</reference>
<protein>
    <recommendedName>
        <fullName evidence="1">RNA-directed DNA polymerase</fullName>
        <ecNumber evidence="1">2.7.7.49</ecNumber>
    </recommendedName>
</protein>
<dbReference type="InterPro" id="IPR000477">
    <property type="entry name" value="RT_dom"/>
</dbReference>
<dbReference type="InterPro" id="IPR050951">
    <property type="entry name" value="Retrovirus_Pol_polyprotein"/>
</dbReference>
<dbReference type="GeneID" id="134286805"/>
<proteinExistence type="predicted"/>
<evidence type="ECO:0000256" key="7">
    <source>
        <dbReference type="ARBA" id="ARBA00022918"/>
    </source>
</evidence>
<dbReference type="Proteomes" id="UP000069940">
    <property type="component" value="Unassembled WGS sequence"/>
</dbReference>
<keyword evidence="2" id="KW-0808">Transferase</keyword>
<dbReference type="PROSITE" id="PS50878">
    <property type="entry name" value="RT_POL"/>
    <property type="match status" value="1"/>
</dbReference>
<dbReference type="InterPro" id="IPR043502">
    <property type="entry name" value="DNA/RNA_pol_sf"/>
</dbReference>
<dbReference type="Gene3D" id="2.40.70.10">
    <property type="entry name" value="Acid Proteases"/>
    <property type="match status" value="1"/>
</dbReference>
<keyword evidence="7" id="KW-0695">RNA-directed DNA polymerase</keyword>
<dbReference type="InterPro" id="IPR012337">
    <property type="entry name" value="RNaseH-like_sf"/>
</dbReference>
<evidence type="ECO:0000256" key="8">
    <source>
        <dbReference type="SAM" id="MobiDB-lite"/>
    </source>
</evidence>
<dbReference type="SUPFAM" id="SSF50630">
    <property type="entry name" value="Acid proteases"/>
    <property type="match status" value="1"/>
</dbReference>
<evidence type="ECO:0000256" key="3">
    <source>
        <dbReference type="ARBA" id="ARBA00022695"/>
    </source>
</evidence>
<dbReference type="InterPro" id="IPR041373">
    <property type="entry name" value="RT_RNaseH"/>
</dbReference>
<keyword evidence="12" id="KW-1185">Reference proteome</keyword>
<evidence type="ECO:0000313" key="12">
    <source>
        <dbReference type="Proteomes" id="UP000069940"/>
    </source>
</evidence>
<dbReference type="Gene3D" id="3.30.420.10">
    <property type="entry name" value="Ribonuclease H-like superfamily/Ribonuclease H"/>
    <property type="match status" value="1"/>
</dbReference>
<feature type="domain" description="Reverse transcriptase" evidence="9">
    <location>
        <begin position="410"/>
        <end position="588"/>
    </location>
</feature>
<keyword evidence="4" id="KW-0540">Nuclease</keyword>
<dbReference type="Gene3D" id="1.10.340.70">
    <property type="match status" value="1"/>
</dbReference>
<evidence type="ECO:0000256" key="2">
    <source>
        <dbReference type="ARBA" id="ARBA00022679"/>
    </source>
</evidence>
<evidence type="ECO:0000259" key="10">
    <source>
        <dbReference type="PROSITE" id="PS50994"/>
    </source>
</evidence>
<keyword evidence="3" id="KW-0548">Nucleotidyltransferase</keyword>
<evidence type="ECO:0000259" key="9">
    <source>
        <dbReference type="PROSITE" id="PS50878"/>
    </source>
</evidence>
<feature type="compositionally biased region" description="Basic and acidic residues" evidence="8">
    <location>
        <begin position="1204"/>
        <end position="1218"/>
    </location>
</feature>
<dbReference type="Pfam" id="PF17917">
    <property type="entry name" value="RT_RNaseH"/>
    <property type="match status" value="1"/>
</dbReference>
<dbReference type="SUPFAM" id="SSF57756">
    <property type="entry name" value="Retrovirus zinc finger-like domains"/>
    <property type="match status" value="1"/>
</dbReference>
<feature type="region of interest" description="Disordered" evidence="8">
    <location>
        <begin position="1169"/>
        <end position="1244"/>
    </location>
</feature>
<keyword evidence="5" id="KW-0255">Endonuclease</keyword>
<dbReference type="InterPro" id="IPR021109">
    <property type="entry name" value="Peptidase_aspartic_dom_sf"/>
</dbReference>
<dbReference type="Pfam" id="PF00665">
    <property type="entry name" value="rve"/>
    <property type="match status" value="1"/>
</dbReference>
<feature type="region of interest" description="Disordered" evidence="8">
    <location>
        <begin position="196"/>
        <end position="235"/>
    </location>
</feature>
<dbReference type="EnsemblMetazoa" id="AALFPA23_013689.R19829">
    <property type="protein sequence ID" value="AALFPA23_013689.P19829"/>
    <property type="gene ID" value="AALFPA23_013689"/>
</dbReference>
<dbReference type="CDD" id="cd01647">
    <property type="entry name" value="RT_LTR"/>
    <property type="match status" value="1"/>
</dbReference>
<dbReference type="InterPro" id="IPR001584">
    <property type="entry name" value="Integrase_cat-core"/>
</dbReference>
<dbReference type="PROSITE" id="PS50994">
    <property type="entry name" value="INTEGRASE"/>
    <property type="match status" value="1"/>
</dbReference>
<dbReference type="CDD" id="cd09274">
    <property type="entry name" value="RNase_HI_RT_Ty3"/>
    <property type="match status" value="1"/>
</dbReference>
<dbReference type="SUPFAM" id="SSF56672">
    <property type="entry name" value="DNA/RNA polymerases"/>
    <property type="match status" value="1"/>
</dbReference>
<dbReference type="Pfam" id="PF00078">
    <property type="entry name" value="RVT_1"/>
    <property type="match status" value="1"/>
</dbReference>
<organism evidence="11 12">
    <name type="scientific">Aedes albopictus</name>
    <name type="common">Asian tiger mosquito</name>
    <name type="synonym">Stegomyia albopicta</name>
    <dbReference type="NCBI Taxonomy" id="7160"/>
    <lineage>
        <taxon>Eukaryota</taxon>
        <taxon>Metazoa</taxon>
        <taxon>Ecdysozoa</taxon>
        <taxon>Arthropoda</taxon>
        <taxon>Hexapoda</taxon>
        <taxon>Insecta</taxon>
        <taxon>Pterygota</taxon>
        <taxon>Neoptera</taxon>
        <taxon>Endopterygota</taxon>
        <taxon>Diptera</taxon>
        <taxon>Nematocera</taxon>
        <taxon>Culicoidea</taxon>
        <taxon>Culicidae</taxon>
        <taxon>Culicinae</taxon>
        <taxon>Aedini</taxon>
        <taxon>Aedes</taxon>
        <taxon>Stegomyia</taxon>
    </lineage>
</organism>
<evidence type="ECO:0000313" key="11">
    <source>
        <dbReference type="EnsemblMetazoa" id="AALFPA23_013689.P19829"/>
    </source>
</evidence>
<accession>A0ABM1YZY6</accession>
<dbReference type="InterPro" id="IPR041588">
    <property type="entry name" value="Integrase_H2C2"/>
</dbReference>
<dbReference type="InterPro" id="IPR001878">
    <property type="entry name" value="Znf_CCHC"/>
</dbReference>
<dbReference type="Gene3D" id="3.10.10.10">
    <property type="entry name" value="HIV Type 1 Reverse Transcriptase, subunit A, domain 1"/>
    <property type="match status" value="1"/>
</dbReference>
<dbReference type="Pfam" id="PF17921">
    <property type="entry name" value="Integrase_H2C2"/>
    <property type="match status" value="1"/>
</dbReference>
<dbReference type="SMART" id="SM00343">
    <property type="entry name" value="ZnF_C2HC"/>
    <property type="match status" value="2"/>
</dbReference>
<keyword evidence="6" id="KW-0378">Hydrolase</keyword>
<feature type="domain" description="Integrase catalytic" evidence="10">
    <location>
        <begin position="932"/>
        <end position="1085"/>
    </location>
</feature>
<dbReference type="PANTHER" id="PTHR37984:SF11">
    <property type="entry name" value="INTEGRASE CATALYTIC DOMAIN-CONTAINING PROTEIN"/>
    <property type="match status" value="1"/>
</dbReference>
<evidence type="ECO:0000256" key="4">
    <source>
        <dbReference type="ARBA" id="ARBA00022722"/>
    </source>
</evidence>
<dbReference type="PANTHER" id="PTHR37984">
    <property type="entry name" value="PROTEIN CBG26694"/>
    <property type="match status" value="1"/>
</dbReference>
<dbReference type="Gene3D" id="3.10.20.370">
    <property type="match status" value="1"/>
</dbReference>
<dbReference type="InterPro" id="IPR043128">
    <property type="entry name" value="Rev_trsase/Diguanyl_cyclase"/>
</dbReference>
<dbReference type="RefSeq" id="XP_062704463.1">
    <property type="nucleotide sequence ID" value="XM_062848479.1"/>
</dbReference>
<dbReference type="SUPFAM" id="SSF53098">
    <property type="entry name" value="Ribonuclease H-like"/>
    <property type="match status" value="1"/>
</dbReference>
<name>A0ABM1YZY6_AEDAL</name>
<dbReference type="InterPro" id="IPR036397">
    <property type="entry name" value="RNaseH_sf"/>
</dbReference>
<dbReference type="Gene3D" id="3.30.70.270">
    <property type="match status" value="2"/>
</dbReference>
<dbReference type="InterPro" id="IPR036875">
    <property type="entry name" value="Znf_CCHC_sf"/>
</dbReference>
<dbReference type="CDD" id="cd00303">
    <property type="entry name" value="retropepsin_like"/>
    <property type="match status" value="1"/>
</dbReference>